<sequence>MRTSSDPKENTIKLRLNDEMRKYIEKRSKKQDISMSEYIRKLIENDIYSKHN</sequence>
<protein>
    <submittedName>
        <fullName evidence="1">Uncharacterized protein</fullName>
    </submittedName>
</protein>
<reference evidence="1" key="1">
    <citation type="journal article" date="2021" name="Proc. Natl. Acad. Sci. U.S.A.">
        <title>A Catalog of Tens of Thousands of Viruses from Human Metagenomes Reveals Hidden Associations with Chronic Diseases.</title>
        <authorList>
            <person name="Tisza M.J."/>
            <person name="Buck C.B."/>
        </authorList>
    </citation>
    <scope>NUCLEOTIDE SEQUENCE</scope>
    <source>
        <strain evidence="1">Ctu9a31</strain>
    </source>
</reference>
<dbReference type="Gene3D" id="1.10.1220.10">
    <property type="entry name" value="Met repressor-like"/>
    <property type="match status" value="1"/>
</dbReference>
<dbReference type="GO" id="GO:0006355">
    <property type="term" value="P:regulation of DNA-templated transcription"/>
    <property type="evidence" value="ECO:0007669"/>
    <property type="project" value="InterPro"/>
</dbReference>
<dbReference type="SUPFAM" id="SSF47598">
    <property type="entry name" value="Ribbon-helix-helix"/>
    <property type="match status" value="1"/>
</dbReference>
<name>A0A8S5Q8V5_9CAUD</name>
<dbReference type="InterPro" id="IPR010985">
    <property type="entry name" value="Ribbon_hlx_hlx"/>
</dbReference>
<dbReference type="InterPro" id="IPR013321">
    <property type="entry name" value="Arc_rbn_hlx_hlx"/>
</dbReference>
<accession>A0A8S5Q8V5</accession>
<organism evidence="1">
    <name type="scientific">Siphoviridae sp. ctu9a31</name>
    <dbReference type="NCBI Taxonomy" id="2825712"/>
    <lineage>
        <taxon>Viruses</taxon>
        <taxon>Duplodnaviria</taxon>
        <taxon>Heunggongvirae</taxon>
        <taxon>Uroviricota</taxon>
        <taxon>Caudoviricetes</taxon>
    </lineage>
</organism>
<dbReference type="EMBL" id="BK015613">
    <property type="protein sequence ID" value="DAE15822.1"/>
    <property type="molecule type" value="Genomic_DNA"/>
</dbReference>
<evidence type="ECO:0000313" key="1">
    <source>
        <dbReference type="EMBL" id="DAE15822.1"/>
    </source>
</evidence>
<proteinExistence type="predicted"/>